<evidence type="ECO:0000313" key="1">
    <source>
        <dbReference type="EMBL" id="JAH71655.1"/>
    </source>
</evidence>
<reference evidence="1" key="2">
    <citation type="journal article" date="2015" name="Fish Shellfish Immunol.">
        <title>Early steps in the European eel (Anguilla anguilla)-Vibrio vulnificus interaction in the gills: Role of the RtxA13 toxin.</title>
        <authorList>
            <person name="Callol A."/>
            <person name="Pajuelo D."/>
            <person name="Ebbesson L."/>
            <person name="Teles M."/>
            <person name="MacKenzie S."/>
            <person name="Amaro C."/>
        </authorList>
    </citation>
    <scope>NUCLEOTIDE SEQUENCE</scope>
</reference>
<name>A0A0E9V2H8_ANGAN</name>
<proteinExistence type="predicted"/>
<reference evidence="1" key="1">
    <citation type="submission" date="2014-11" db="EMBL/GenBank/DDBJ databases">
        <authorList>
            <person name="Amaro Gonzalez C."/>
        </authorList>
    </citation>
    <scope>NUCLEOTIDE SEQUENCE</scope>
</reference>
<organism evidence="1">
    <name type="scientific">Anguilla anguilla</name>
    <name type="common">European freshwater eel</name>
    <name type="synonym">Muraena anguilla</name>
    <dbReference type="NCBI Taxonomy" id="7936"/>
    <lineage>
        <taxon>Eukaryota</taxon>
        <taxon>Metazoa</taxon>
        <taxon>Chordata</taxon>
        <taxon>Craniata</taxon>
        <taxon>Vertebrata</taxon>
        <taxon>Euteleostomi</taxon>
        <taxon>Actinopterygii</taxon>
        <taxon>Neopterygii</taxon>
        <taxon>Teleostei</taxon>
        <taxon>Anguilliformes</taxon>
        <taxon>Anguillidae</taxon>
        <taxon>Anguilla</taxon>
    </lineage>
</organism>
<dbReference type="EMBL" id="GBXM01036922">
    <property type="protein sequence ID" value="JAH71655.1"/>
    <property type="molecule type" value="Transcribed_RNA"/>
</dbReference>
<protein>
    <submittedName>
        <fullName evidence="1">Uncharacterized protein</fullName>
    </submittedName>
</protein>
<accession>A0A0E9V2H8</accession>
<dbReference type="AlphaFoldDB" id="A0A0E9V2H8"/>
<sequence length="30" mass="3539">MSRVMILVFLVFNLTYCTYLNSSVISTFIY</sequence>